<sequence>MDNYKSTPLEHWSYENIVEHYHKEKQHELSKVLDFVKKDLKGCTLLILISTWIEEKRHKLLLILEEMDRSSKAKQEINATKNSASQSQNNDRTKNKVCETSTFPSVDEIENIITSKDLIDRLRQTNLGLTKDDLEVLVNHGITGKTFLRLTEEKLEHHGVKLGPAMNIAHSINRIKKQQSDVYERKVNYYDKSEELSDTSPQAIKKFTKTKLDPEKFREKVRDEIRSEIRDEIRSEIRAVVKNFKDDFRDLLTDTYQLWISPL</sequence>
<accession>A0A8H3L5C3</accession>
<dbReference type="InterPro" id="IPR001660">
    <property type="entry name" value="SAM"/>
</dbReference>
<comment type="caution">
    <text evidence="3">The sequence shown here is derived from an EMBL/GenBank/DDBJ whole genome shotgun (WGS) entry which is preliminary data.</text>
</comment>
<organism evidence="3 4">
    <name type="scientific">Rhizophagus clarus</name>
    <dbReference type="NCBI Taxonomy" id="94130"/>
    <lineage>
        <taxon>Eukaryota</taxon>
        <taxon>Fungi</taxon>
        <taxon>Fungi incertae sedis</taxon>
        <taxon>Mucoromycota</taxon>
        <taxon>Glomeromycotina</taxon>
        <taxon>Glomeromycetes</taxon>
        <taxon>Glomerales</taxon>
        <taxon>Glomeraceae</taxon>
        <taxon>Rhizophagus</taxon>
    </lineage>
</organism>
<dbReference type="EMBL" id="BLAL01000048">
    <property type="protein sequence ID" value="GES80245.1"/>
    <property type="molecule type" value="Genomic_DNA"/>
</dbReference>
<name>A0A8H3L5C3_9GLOM</name>
<dbReference type="OrthoDB" id="2445441at2759"/>
<evidence type="ECO:0000256" key="1">
    <source>
        <dbReference type="SAM" id="MobiDB-lite"/>
    </source>
</evidence>
<evidence type="ECO:0000313" key="4">
    <source>
        <dbReference type="Proteomes" id="UP000615446"/>
    </source>
</evidence>
<feature type="domain" description="SAM" evidence="2">
    <location>
        <begin position="139"/>
        <end position="176"/>
    </location>
</feature>
<dbReference type="AlphaFoldDB" id="A0A8H3L5C3"/>
<dbReference type="Pfam" id="PF00536">
    <property type="entry name" value="SAM_1"/>
    <property type="match status" value="1"/>
</dbReference>
<evidence type="ECO:0000259" key="2">
    <source>
        <dbReference type="Pfam" id="PF00536"/>
    </source>
</evidence>
<dbReference type="Gene3D" id="1.10.150.50">
    <property type="entry name" value="Transcription Factor, Ets-1"/>
    <property type="match status" value="1"/>
</dbReference>
<dbReference type="Proteomes" id="UP000615446">
    <property type="component" value="Unassembled WGS sequence"/>
</dbReference>
<reference evidence="3" key="1">
    <citation type="submission" date="2019-10" db="EMBL/GenBank/DDBJ databases">
        <title>Conservation and host-specific expression of non-tandemly repeated heterogenous ribosome RNA gene in arbuscular mycorrhizal fungi.</title>
        <authorList>
            <person name="Maeda T."/>
            <person name="Kobayashi Y."/>
            <person name="Nakagawa T."/>
            <person name="Ezawa T."/>
            <person name="Yamaguchi K."/>
            <person name="Bino T."/>
            <person name="Nishimoto Y."/>
            <person name="Shigenobu S."/>
            <person name="Kawaguchi M."/>
        </authorList>
    </citation>
    <scope>NUCLEOTIDE SEQUENCE</scope>
    <source>
        <strain evidence="3">HR1</strain>
    </source>
</reference>
<evidence type="ECO:0000313" key="3">
    <source>
        <dbReference type="EMBL" id="GES80245.1"/>
    </source>
</evidence>
<feature type="compositionally biased region" description="Polar residues" evidence="1">
    <location>
        <begin position="77"/>
        <end position="90"/>
    </location>
</feature>
<proteinExistence type="predicted"/>
<protein>
    <recommendedName>
        <fullName evidence="2">SAM domain-containing protein</fullName>
    </recommendedName>
</protein>
<feature type="region of interest" description="Disordered" evidence="1">
    <location>
        <begin position="74"/>
        <end position="95"/>
    </location>
</feature>
<gene>
    <name evidence="3" type="ORF">RCL2_000753400</name>
</gene>
<dbReference type="InterPro" id="IPR013761">
    <property type="entry name" value="SAM/pointed_sf"/>
</dbReference>
<dbReference type="SUPFAM" id="SSF47769">
    <property type="entry name" value="SAM/Pointed domain"/>
    <property type="match status" value="1"/>
</dbReference>